<reference evidence="6" key="1">
    <citation type="thesis" date="2020" institute="ProQuest LLC" country="789 East Eisenhower Parkway, Ann Arbor, MI, USA">
        <title>Comparative Genomics and Chromosome Evolution.</title>
        <authorList>
            <person name="Mudd A.B."/>
        </authorList>
    </citation>
    <scope>NUCLEOTIDE SEQUENCE</scope>
    <source>
        <strain evidence="6">237g6f4</strain>
        <tissue evidence="6">Blood</tissue>
    </source>
</reference>
<feature type="domain" description="Glucagon / GIP / secretin / VIP family" evidence="5">
    <location>
        <begin position="29"/>
        <end position="55"/>
    </location>
</feature>
<dbReference type="SMART" id="SM00070">
    <property type="entry name" value="GLUCA"/>
    <property type="match status" value="2"/>
</dbReference>
<dbReference type="Pfam" id="PF00123">
    <property type="entry name" value="Hormone_2"/>
    <property type="match status" value="2"/>
</dbReference>
<feature type="signal peptide" evidence="4">
    <location>
        <begin position="1"/>
        <end position="20"/>
    </location>
</feature>
<dbReference type="GO" id="GO:0005576">
    <property type="term" value="C:extracellular region"/>
    <property type="evidence" value="ECO:0007669"/>
    <property type="project" value="UniProtKB-SubCell"/>
</dbReference>
<comment type="subcellular location">
    <subcellularLocation>
        <location evidence="1">Secreted</location>
    </subcellularLocation>
</comment>
<protein>
    <recommendedName>
        <fullName evidence="5">Glucagon / GIP / secretin / VIP family domain-containing protein</fullName>
    </recommendedName>
</protein>
<evidence type="ECO:0000256" key="2">
    <source>
        <dbReference type="ARBA" id="ARBA00008369"/>
    </source>
</evidence>
<dbReference type="InterPro" id="IPR000532">
    <property type="entry name" value="Glucagon_GIP_secretin_VIP"/>
</dbReference>
<keyword evidence="7" id="KW-1185">Reference proteome</keyword>
<dbReference type="Gene3D" id="6.10.250.590">
    <property type="match status" value="1"/>
</dbReference>
<name>A0AAV6ZIG1_ENGPU</name>
<organism evidence="6 7">
    <name type="scientific">Engystomops pustulosus</name>
    <name type="common">Tungara frog</name>
    <name type="synonym">Physalaemus pustulosus</name>
    <dbReference type="NCBI Taxonomy" id="76066"/>
    <lineage>
        <taxon>Eukaryota</taxon>
        <taxon>Metazoa</taxon>
        <taxon>Chordata</taxon>
        <taxon>Craniata</taxon>
        <taxon>Vertebrata</taxon>
        <taxon>Euteleostomi</taxon>
        <taxon>Amphibia</taxon>
        <taxon>Batrachia</taxon>
        <taxon>Anura</taxon>
        <taxon>Neobatrachia</taxon>
        <taxon>Hyloidea</taxon>
        <taxon>Leptodactylidae</taxon>
        <taxon>Leiuperinae</taxon>
        <taxon>Engystomops</taxon>
    </lineage>
</organism>
<evidence type="ECO:0000313" key="6">
    <source>
        <dbReference type="EMBL" id="KAG8547112.1"/>
    </source>
</evidence>
<accession>A0AAV6ZIG1</accession>
<proteinExistence type="inferred from homology"/>
<feature type="domain" description="Glucagon / GIP / secretin / VIP family" evidence="5">
    <location>
        <begin position="62"/>
        <end position="88"/>
    </location>
</feature>
<keyword evidence="3" id="KW-0964">Secreted</keyword>
<dbReference type="AlphaFoldDB" id="A0AAV6ZIG1"/>
<dbReference type="GO" id="GO:0005179">
    <property type="term" value="F:hormone activity"/>
    <property type="evidence" value="ECO:0007669"/>
    <property type="project" value="InterPro"/>
</dbReference>
<dbReference type="Proteomes" id="UP000824782">
    <property type="component" value="Unassembled WGS sequence"/>
</dbReference>
<gene>
    <name evidence="6" type="ORF">GDO81_029065</name>
</gene>
<comment type="caution">
    <text evidence="6">The sequence shown here is derived from an EMBL/GenBank/DDBJ whole genome shotgun (WGS) entry which is preliminary data.</text>
</comment>
<evidence type="ECO:0000256" key="3">
    <source>
        <dbReference type="ARBA" id="ARBA00022525"/>
    </source>
</evidence>
<sequence length="90" mass="10050">MARLLISLMVITIFIAFSSASSDWKGRRQADAIFTSEFSKLRNNIAVQNLVKKLLNGKGRRQADAIFTSELSKLRNNIAVQNLVKNLLNG</sequence>
<comment type="similarity">
    <text evidence="2">Belongs to the glucagon family.</text>
</comment>
<evidence type="ECO:0000313" key="7">
    <source>
        <dbReference type="Proteomes" id="UP000824782"/>
    </source>
</evidence>
<keyword evidence="4" id="KW-0732">Signal</keyword>
<evidence type="ECO:0000259" key="5">
    <source>
        <dbReference type="SMART" id="SM00070"/>
    </source>
</evidence>
<feature type="chain" id="PRO_5043350051" description="Glucagon / GIP / secretin / VIP family domain-containing protein" evidence="4">
    <location>
        <begin position="21"/>
        <end position="90"/>
    </location>
</feature>
<dbReference type="EMBL" id="WNYA01000824">
    <property type="protein sequence ID" value="KAG8547112.1"/>
    <property type="molecule type" value="Genomic_DNA"/>
</dbReference>
<evidence type="ECO:0000256" key="4">
    <source>
        <dbReference type="SAM" id="SignalP"/>
    </source>
</evidence>
<evidence type="ECO:0000256" key="1">
    <source>
        <dbReference type="ARBA" id="ARBA00004613"/>
    </source>
</evidence>